<evidence type="ECO:0000313" key="9">
    <source>
        <dbReference type="EMBL" id="TSJ77183.1"/>
    </source>
</evidence>
<keyword evidence="10" id="KW-1185">Reference proteome</keyword>
<dbReference type="InterPro" id="IPR036390">
    <property type="entry name" value="WH_DNA-bd_sf"/>
</dbReference>
<dbReference type="GO" id="GO:0003700">
    <property type="term" value="F:DNA-binding transcription factor activity"/>
    <property type="evidence" value="ECO:0007669"/>
    <property type="project" value="InterPro"/>
</dbReference>
<evidence type="ECO:0000256" key="7">
    <source>
        <dbReference type="PIRSR" id="PIRSR602481-1"/>
    </source>
</evidence>
<comment type="similarity">
    <text evidence="1">Belongs to the Fur family.</text>
</comment>
<dbReference type="PANTHER" id="PTHR33202:SF22">
    <property type="entry name" value="HYDROGEN PEROXIDE SENSITIVE REPRESSOR"/>
    <property type="match status" value="1"/>
</dbReference>
<dbReference type="GO" id="GO:0045892">
    <property type="term" value="P:negative regulation of DNA-templated transcription"/>
    <property type="evidence" value="ECO:0007669"/>
    <property type="project" value="TreeGrafter"/>
</dbReference>
<dbReference type="InterPro" id="IPR036388">
    <property type="entry name" value="WH-like_DNA-bd_sf"/>
</dbReference>
<dbReference type="Pfam" id="PF01475">
    <property type="entry name" value="FUR"/>
    <property type="match status" value="1"/>
</dbReference>
<dbReference type="GO" id="GO:0000976">
    <property type="term" value="F:transcription cis-regulatory region binding"/>
    <property type="evidence" value="ECO:0007669"/>
    <property type="project" value="TreeGrafter"/>
</dbReference>
<keyword evidence="6" id="KW-0804">Transcription</keyword>
<name>A0A556QKK8_9BACT</name>
<keyword evidence="7" id="KW-0479">Metal-binding</keyword>
<evidence type="ECO:0000256" key="3">
    <source>
        <dbReference type="ARBA" id="ARBA00022833"/>
    </source>
</evidence>
<comment type="caution">
    <text evidence="9">The sequence shown here is derived from an EMBL/GenBank/DDBJ whole genome shotgun (WGS) entry which is preliminary data.</text>
</comment>
<evidence type="ECO:0000256" key="8">
    <source>
        <dbReference type="PIRSR" id="PIRSR602481-2"/>
    </source>
</evidence>
<dbReference type="GO" id="GO:1900376">
    <property type="term" value="P:regulation of secondary metabolite biosynthetic process"/>
    <property type="evidence" value="ECO:0007669"/>
    <property type="project" value="TreeGrafter"/>
</dbReference>
<dbReference type="InterPro" id="IPR002481">
    <property type="entry name" value="FUR"/>
</dbReference>
<dbReference type="EMBL" id="VMBG01000002">
    <property type="protein sequence ID" value="TSJ77183.1"/>
    <property type="molecule type" value="Genomic_DNA"/>
</dbReference>
<dbReference type="RefSeq" id="WP_144353586.1">
    <property type="nucleotide sequence ID" value="NZ_CBCRVV010000016.1"/>
</dbReference>
<feature type="binding site" evidence="7">
    <location>
        <position position="87"/>
    </location>
    <ligand>
        <name>Zn(2+)</name>
        <dbReference type="ChEBI" id="CHEBI:29105"/>
    </ligand>
</feature>
<dbReference type="PANTHER" id="PTHR33202">
    <property type="entry name" value="ZINC UPTAKE REGULATION PROTEIN"/>
    <property type="match status" value="1"/>
</dbReference>
<keyword evidence="2" id="KW-0678">Repressor</keyword>
<keyword evidence="3 7" id="KW-0862">Zinc</keyword>
<dbReference type="InterPro" id="IPR043135">
    <property type="entry name" value="Fur_C"/>
</dbReference>
<dbReference type="GO" id="GO:0008270">
    <property type="term" value="F:zinc ion binding"/>
    <property type="evidence" value="ECO:0007669"/>
    <property type="project" value="TreeGrafter"/>
</dbReference>
<accession>A0A556QKK8</accession>
<keyword evidence="4" id="KW-0805">Transcription regulation</keyword>
<feature type="binding site" evidence="7">
    <location>
        <position position="129"/>
    </location>
    <ligand>
        <name>Zn(2+)</name>
        <dbReference type="ChEBI" id="CHEBI:29105"/>
    </ligand>
</feature>
<organism evidence="9 10">
    <name type="scientific">Rariglobus hedericola</name>
    <dbReference type="NCBI Taxonomy" id="2597822"/>
    <lineage>
        <taxon>Bacteria</taxon>
        <taxon>Pseudomonadati</taxon>
        <taxon>Verrucomicrobiota</taxon>
        <taxon>Opitutia</taxon>
        <taxon>Opitutales</taxon>
        <taxon>Opitutaceae</taxon>
        <taxon>Rariglobus</taxon>
    </lineage>
</organism>
<feature type="binding site" evidence="8">
    <location>
        <position position="81"/>
    </location>
    <ligand>
        <name>Fe cation</name>
        <dbReference type="ChEBI" id="CHEBI:24875"/>
    </ligand>
</feature>
<protein>
    <submittedName>
        <fullName evidence="9">Transcriptional repressor</fullName>
    </submittedName>
</protein>
<dbReference type="AlphaFoldDB" id="A0A556QKK8"/>
<evidence type="ECO:0000256" key="6">
    <source>
        <dbReference type="ARBA" id="ARBA00023163"/>
    </source>
</evidence>
<sequence length="144" mass="15753">MPTPAKRIHATRQRVAINAALDGAKGPLTAEEVWVLAKKAKPGLGLRTVFRNLQEQVDEQALLRVVFPGQPPRYEKPSPRHHPHFVCLKCTGVFDLPGETPDVRAQCELPAGFEAVGSEVTLFGYCADCRSEKTAPRAARAKQA</sequence>
<feature type="binding site" evidence="7">
    <location>
        <position position="90"/>
    </location>
    <ligand>
        <name>Zn(2+)</name>
        <dbReference type="ChEBI" id="CHEBI:29105"/>
    </ligand>
</feature>
<dbReference type="OrthoDB" id="8659436at2"/>
<dbReference type="Gene3D" id="1.10.10.10">
    <property type="entry name" value="Winged helix-like DNA-binding domain superfamily/Winged helix DNA-binding domain"/>
    <property type="match status" value="1"/>
</dbReference>
<dbReference type="Gene3D" id="3.30.1490.190">
    <property type="match status" value="1"/>
</dbReference>
<reference evidence="9 10" key="1">
    <citation type="submission" date="2019-07" db="EMBL/GenBank/DDBJ databases">
        <title>Description of 53C-WASEF.</title>
        <authorList>
            <person name="Pitt A."/>
            <person name="Hahn M.W."/>
        </authorList>
    </citation>
    <scope>NUCLEOTIDE SEQUENCE [LARGE SCALE GENOMIC DNA]</scope>
    <source>
        <strain evidence="9 10">53C-WASEF</strain>
    </source>
</reference>
<keyword evidence="8" id="KW-0408">Iron</keyword>
<dbReference type="SUPFAM" id="SSF46785">
    <property type="entry name" value="Winged helix' DNA-binding domain"/>
    <property type="match status" value="1"/>
</dbReference>
<comment type="cofactor">
    <cofactor evidence="8">
        <name>Mn(2+)</name>
        <dbReference type="ChEBI" id="CHEBI:29035"/>
    </cofactor>
    <cofactor evidence="8">
        <name>Fe(2+)</name>
        <dbReference type="ChEBI" id="CHEBI:29033"/>
    </cofactor>
    <text evidence="8">Binds 1 Mn(2+) or Fe(2+) ion per subunit.</text>
</comment>
<comment type="cofactor">
    <cofactor evidence="7">
        <name>Zn(2+)</name>
        <dbReference type="ChEBI" id="CHEBI:29105"/>
    </cofactor>
    <text evidence="7">Binds 1 zinc ion per subunit.</text>
</comment>
<evidence type="ECO:0000256" key="5">
    <source>
        <dbReference type="ARBA" id="ARBA00023125"/>
    </source>
</evidence>
<keyword evidence="5" id="KW-0238">DNA-binding</keyword>
<evidence type="ECO:0000256" key="4">
    <source>
        <dbReference type="ARBA" id="ARBA00023015"/>
    </source>
</evidence>
<dbReference type="CDD" id="cd07153">
    <property type="entry name" value="Fur_like"/>
    <property type="match status" value="1"/>
</dbReference>
<evidence type="ECO:0000256" key="2">
    <source>
        <dbReference type="ARBA" id="ARBA00022491"/>
    </source>
</evidence>
<gene>
    <name evidence="9" type="ORF">FPL22_13870</name>
</gene>
<dbReference type="Proteomes" id="UP000315648">
    <property type="component" value="Unassembled WGS sequence"/>
</dbReference>
<evidence type="ECO:0000313" key="10">
    <source>
        <dbReference type="Proteomes" id="UP000315648"/>
    </source>
</evidence>
<feature type="binding site" evidence="7">
    <location>
        <position position="126"/>
    </location>
    <ligand>
        <name>Zn(2+)</name>
        <dbReference type="ChEBI" id="CHEBI:29105"/>
    </ligand>
</feature>
<proteinExistence type="inferred from homology"/>
<evidence type="ECO:0000256" key="1">
    <source>
        <dbReference type="ARBA" id="ARBA00007957"/>
    </source>
</evidence>